<dbReference type="OrthoDB" id="196183at2"/>
<dbReference type="Proteomes" id="UP000290218">
    <property type="component" value="Unassembled WGS sequence"/>
</dbReference>
<feature type="transmembrane region" description="Helical" evidence="1">
    <location>
        <begin position="40"/>
        <end position="60"/>
    </location>
</feature>
<evidence type="ECO:0000313" key="3">
    <source>
        <dbReference type="Proteomes" id="UP000290218"/>
    </source>
</evidence>
<proteinExistence type="predicted"/>
<protein>
    <submittedName>
        <fullName evidence="2">Uncharacterized protein</fullName>
    </submittedName>
</protein>
<name>A0A4Q1C5W6_9BACT</name>
<comment type="caution">
    <text evidence="2">The sequence shown here is derived from an EMBL/GenBank/DDBJ whole genome shotgun (WGS) entry which is preliminary data.</text>
</comment>
<dbReference type="EMBL" id="SDHX01000002">
    <property type="protein sequence ID" value="RXK53854.1"/>
    <property type="molecule type" value="Genomic_DNA"/>
</dbReference>
<keyword evidence="1" id="KW-1133">Transmembrane helix</keyword>
<dbReference type="RefSeq" id="WP_129049886.1">
    <property type="nucleotide sequence ID" value="NZ_SDHX01000002.1"/>
</dbReference>
<feature type="transmembrane region" description="Helical" evidence="1">
    <location>
        <begin position="66"/>
        <end position="87"/>
    </location>
</feature>
<reference evidence="2 3" key="1">
    <citation type="submission" date="2019-01" db="EMBL/GenBank/DDBJ databases">
        <title>Lacunisphaera sp. strain TWA-58.</title>
        <authorList>
            <person name="Chen W.-M."/>
        </authorList>
    </citation>
    <scope>NUCLEOTIDE SEQUENCE [LARGE SCALE GENOMIC DNA]</scope>
    <source>
        <strain evidence="2 3">TWA-58</strain>
    </source>
</reference>
<keyword evidence="1" id="KW-0812">Transmembrane</keyword>
<evidence type="ECO:0000256" key="1">
    <source>
        <dbReference type="SAM" id="Phobius"/>
    </source>
</evidence>
<sequence length="90" mass="10616">MFANLLQFFRDRDPADFDGPFVQSVQVKRPVPRNPRVERVILLCWALIAVKHVLVIWAVHHYPVPFHQLWVNFPTFVLGLVATWAYYARD</sequence>
<keyword evidence="1" id="KW-0472">Membrane</keyword>
<accession>A0A4Q1C5W6</accession>
<evidence type="ECO:0000313" key="2">
    <source>
        <dbReference type="EMBL" id="RXK53854.1"/>
    </source>
</evidence>
<dbReference type="AlphaFoldDB" id="A0A4Q1C5W6"/>
<gene>
    <name evidence="2" type="ORF">ESB00_19425</name>
</gene>
<organism evidence="2 3">
    <name type="scientific">Oleiharenicola lentus</name>
    <dbReference type="NCBI Taxonomy" id="2508720"/>
    <lineage>
        <taxon>Bacteria</taxon>
        <taxon>Pseudomonadati</taxon>
        <taxon>Verrucomicrobiota</taxon>
        <taxon>Opitutia</taxon>
        <taxon>Opitutales</taxon>
        <taxon>Opitutaceae</taxon>
        <taxon>Oleiharenicola</taxon>
    </lineage>
</organism>
<keyword evidence="3" id="KW-1185">Reference proteome</keyword>